<dbReference type="OrthoDB" id="3253907at2759"/>
<keyword evidence="1" id="KW-0472">Membrane</keyword>
<dbReference type="Proteomes" id="UP000194127">
    <property type="component" value="Unassembled WGS sequence"/>
</dbReference>
<keyword evidence="1" id="KW-1133">Transmembrane helix</keyword>
<name>A0A1X6N6A7_9APHY</name>
<protein>
    <submittedName>
        <fullName evidence="2">Uncharacterized protein</fullName>
    </submittedName>
</protein>
<organism evidence="2 3">
    <name type="scientific">Postia placenta MAD-698-R-SB12</name>
    <dbReference type="NCBI Taxonomy" id="670580"/>
    <lineage>
        <taxon>Eukaryota</taxon>
        <taxon>Fungi</taxon>
        <taxon>Dikarya</taxon>
        <taxon>Basidiomycota</taxon>
        <taxon>Agaricomycotina</taxon>
        <taxon>Agaricomycetes</taxon>
        <taxon>Polyporales</taxon>
        <taxon>Adustoporiaceae</taxon>
        <taxon>Rhodonia</taxon>
    </lineage>
</organism>
<gene>
    <name evidence="2" type="ORF">POSPLADRAFT_1077219</name>
</gene>
<proteinExistence type="predicted"/>
<sequence length="51" mass="5914">LAQSTWERRGIPWSALSWGLLLGCGLIGFRSTEKKLRRRPTRLYRILVTEA</sequence>
<reference evidence="2 3" key="1">
    <citation type="submission" date="2017-04" db="EMBL/GenBank/DDBJ databases">
        <title>Genome Sequence of the Model Brown-Rot Fungus Postia placenta SB12.</title>
        <authorList>
            <consortium name="DOE Joint Genome Institute"/>
            <person name="Gaskell J."/>
            <person name="Kersten P."/>
            <person name="Larrondo L.F."/>
            <person name="Canessa P."/>
            <person name="Martinez D."/>
            <person name="Hibbett D."/>
            <person name="Schmoll M."/>
            <person name="Kubicek C.P."/>
            <person name="Martinez A.T."/>
            <person name="Yadav J."/>
            <person name="Master E."/>
            <person name="Magnuson J.K."/>
            <person name="James T."/>
            <person name="Yaver D."/>
            <person name="Berka R."/>
            <person name="Labutti K."/>
            <person name="Lipzen A."/>
            <person name="Aerts A."/>
            <person name="Barry K."/>
            <person name="Henrissat B."/>
            <person name="Blanchette R."/>
            <person name="Grigoriev I."/>
            <person name="Cullen D."/>
        </authorList>
    </citation>
    <scope>NUCLEOTIDE SEQUENCE [LARGE SCALE GENOMIC DNA]</scope>
    <source>
        <strain evidence="2 3">MAD-698-R-SB12</strain>
    </source>
</reference>
<keyword evidence="3" id="KW-1185">Reference proteome</keyword>
<evidence type="ECO:0000256" key="1">
    <source>
        <dbReference type="SAM" id="Phobius"/>
    </source>
</evidence>
<feature type="non-terminal residue" evidence="2">
    <location>
        <position position="51"/>
    </location>
</feature>
<dbReference type="EMBL" id="KZ110594">
    <property type="protein sequence ID" value="OSX64179.1"/>
    <property type="molecule type" value="Genomic_DNA"/>
</dbReference>
<accession>A0A1X6N6A7</accession>
<dbReference type="AlphaFoldDB" id="A0A1X6N6A7"/>
<feature type="non-terminal residue" evidence="2">
    <location>
        <position position="1"/>
    </location>
</feature>
<keyword evidence="1" id="KW-0812">Transmembrane</keyword>
<feature type="transmembrane region" description="Helical" evidence="1">
    <location>
        <begin position="12"/>
        <end position="29"/>
    </location>
</feature>
<evidence type="ECO:0000313" key="2">
    <source>
        <dbReference type="EMBL" id="OSX64179.1"/>
    </source>
</evidence>
<dbReference type="RefSeq" id="XP_024340973.1">
    <property type="nucleotide sequence ID" value="XM_024482948.1"/>
</dbReference>
<dbReference type="GeneID" id="36327897"/>
<evidence type="ECO:0000313" key="3">
    <source>
        <dbReference type="Proteomes" id="UP000194127"/>
    </source>
</evidence>